<evidence type="ECO:0000313" key="8">
    <source>
        <dbReference type="EMBL" id="KAF0036050.1"/>
    </source>
</evidence>
<gene>
    <name evidence="8" type="ORF">F2P81_011362</name>
</gene>
<evidence type="ECO:0000256" key="7">
    <source>
        <dbReference type="SAM" id="Phobius"/>
    </source>
</evidence>
<dbReference type="SMART" id="SM00476">
    <property type="entry name" value="DNaseIc"/>
    <property type="match status" value="1"/>
</dbReference>
<dbReference type="Gene3D" id="3.60.10.10">
    <property type="entry name" value="Endonuclease/exonuclease/phosphatase"/>
    <property type="match status" value="1"/>
</dbReference>
<accession>A0A6A4SW05</accession>
<feature type="compositionally biased region" description="Basic and acidic residues" evidence="6">
    <location>
        <begin position="24"/>
        <end position="34"/>
    </location>
</feature>
<dbReference type="Proteomes" id="UP000438429">
    <property type="component" value="Unassembled WGS sequence"/>
</dbReference>
<feature type="compositionally biased region" description="Basic and acidic residues" evidence="6">
    <location>
        <begin position="173"/>
        <end position="188"/>
    </location>
</feature>
<proteinExistence type="predicted"/>
<dbReference type="PANTHER" id="PTHR11371">
    <property type="entry name" value="DEOXYRIBONUCLEASE"/>
    <property type="match status" value="1"/>
</dbReference>
<keyword evidence="5" id="KW-0325">Glycoprotein</keyword>
<feature type="region of interest" description="Disordered" evidence="6">
    <location>
        <begin position="1"/>
        <end position="34"/>
    </location>
</feature>
<keyword evidence="7" id="KW-0812">Transmembrane</keyword>
<dbReference type="GO" id="GO:0004530">
    <property type="term" value="F:deoxyribonuclease I activity"/>
    <property type="evidence" value="ECO:0007669"/>
    <property type="project" value="TreeGrafter"/>
</dbReference>
<dbReference type="GO" id="GO:0005634">
    <property type="term" value="C:nucleus"/>
    <property type="evidence" value="ECO:0007669"/>
    <property type="project" value="TreeGrafter"/>
</dbReference>
<evidence type="ECO:0000313" key="9">
    <source>
        <dbReference type="Proteomes" id="UP000438429"/>
    </source>
</evidence>
<protein>
    <submittedName>
        <fullName evidence="8">Uncharacterized protein</fullName>
    </submittedName>
</protein>
<keyword evidence="7" id="KW-1133">Transmembrane helix</keyword>
<name>A0A6A4SW05_SCOMX</name>
<feature type="transmembrane region" description="Helical" evidence="7">
    <location>
        <begin position="48"/>
        <end position="65"/>
    </location>
</feature>
<organism evidence="8 9">
    <name type="scientific">Scophthalmus maximus</name>
    <name type="common">Turbot</name>
    <name type="synonym">Psetta maxima</name>
    <dbReference type="NCBI Taxonomy" id="52904"/>
    <lineage>
        <taxon>Eukaryota</taxon>
        <taxon>Metazoa</taxon>
        <taxon>Chordata</taxon>
        <taxon>Craniata</taxon>
        <taxon>Vertebrata</taxon>
        <taxon>Euteleostomi</taxon>
        <taxon>Actinopterygii</taxon>
        <taxon>Neopterygii</taxon>
        <taxon>Teleostei</taxon>
        <taxon>Neoteleostei</taxon>
        <taxon>Acanthomorphata</taxon>
        <taxon>Carangaria</taxon>
        <taxon>Pleuronectiformes</taxon>
        <taxon>Pleuronectoidei</taxon>
        <taxon>Scophthalmidae</taxon>
        <taxon>Scophthalmus</taxon>
    </lineage>
</organism>
<keyword evidence="2" id="KW-0732">Signal</keyword>
<dbReference type="PANTHER" id="PTHR11371:SF28">
    <property type="entry name" value="DEOXYRIBONUCLEASE-1-LIKE 1"/>
    <property type="match status" value="1"/>
</dbReference>
<feature type="compositionally biased region" description="Basic and acidic residues" evidence="6">
    <location>
        <begin position="8"/>
        <end position="17"/>
    </location>
</feature>
<feature type="region of interest" description="Disordered" evidence="6">
    <location>
        <begin position="167"/>
        <end position="206"/>
    </location>
</feature>
<evidence type="ECO:0000256" key="5">
    <source>
        <dbReference type="ARBA" id="ARBA00023180"/>
    </source>
</evidence>
<dbReference type="InterPro" id="IPR016202">
    <property type="entry name" value="DNase_I"/>
</dbReference>
<dbReference type="SUPFAM" id="SSF56219">
    <property type="entry name" value="DNase I-like"/>
    <property type="match status" value="1"/>
</dbReference>
<sequence>MKVKRSGRGVDRRERGRSPPPCDRSGRSRRLDTQQSLKIERQSVNHQLIWTVTLLFVSMLLLNVMCFPLKQDVVMGHAIVYRCDICLLQNVVDPDRRAINSLLSSLNRYDGYNYKSVSSKGLGNSPDDMQQYVFIYRTQTVNVTDRYQYESKPRTFVREPFAVQFQSENTGDGGERKLPCGGDAKEPRPSPSGHAHHNPPHLLRGRPLPPVIVCSEARITGVHMAKVTLTEMKTSHTNRKHMICFHTMTV</sequence>
<dbReference type="GO" id="GO:0006308">
    <property type="term" value="P:DNA catabolic process"/>
    <property type="evidence" value="ECO:0007669"/>
    <property type="project" value="InterPro"/>
</dbReference>
<reference evidence="8 9" key="1">
    <citation type="submission" date="2019-06" db="EMBL/GenBank/DDBJ databases">
        <title>Draft genomes of female and male turbot (Scophthalmus maximus).</title>
        <authorList>
            <person name="Xu H."/>
            <person name="Xu X.-W."/>
            <person name="Shao C."/>
            <person name="Chen S."/>
        </authorList>
    </citation>
    <scope>NUCLEOTIDE SEQUENCE [LARGE SCALE GENOMIC DNA]</scope>
    <source>
        <strain evidence="8">Ysfricsl-2016a</strain>
        <tissue evidence="8">Blood</tissue>
    </source>
</reference>
<keyword evidence="1" id="KW-0540">Nuclease</keyword>
<dbReference type="AlphaFoldDB" id="A0A6A4SW05"/>
<keyword evidence="4" id="KW-1015">Disulfide bond</keyword>
<evidence type="ECO:0000256" key="3">
    <source>
        <dbReference type="ARBA" id="ARBA00022801"/>
    </source>
</evidence>
<evidence type="ECO:0000256" key="4">
    <source>
        <dbReference type="ARBA" id="ARBA00023157"/>
    </source>
</evidence>
<comment type="caution">
    <text evidence="8">The sequence shown here is derived from an EMBL/GenBank/DDBJ whole genome shotgun (WGS) entry which is preliminary data.</text>
</comment>
<keyword evidence="7" id="KW-0472">Membrane</keyword>
<dbReference type="EMBL" id="VEVO01000010">
    <property type="protein sequence ID" value="KAF0036050.1"/>
    <property type="molecule type" value="Genomic_DNA"/>
</dbReference>
<evidence type="ECO:0000256" key="1">
    <source>
        <dbReference type="ARBA" id="ARBA00022722"/>
    </source>
</evidence>
<dbReference type="InterPro" id="IPR036691">
    <property type="entry name" value="Endo/exonu/phosph_ase_sf"/>
</dbReference>
<dbReference type="GO" id="GO:0003677">
    <property type="term" value="F:DNA binding"/>
    <property type="evidence" value="ECO:0007669"/>
    <property type="project" value="TreeGrafter"/>
</dbReference>
<evidence type="ECO:0000256" key="6">
    <source>
        <dbReference type="SAM" id="MobiDB-lite"/>
    </source>
</evidence>
<keyword evidence="3" id="KW-0378">Hydrolase</keyword>
<evidence type="ECO:0000256" key="2">
    <source>
        <dbReference type="ARBA" id="ARBA00022729"/>
    </source>
</evidence>